<evidence type="ECO:0000313" key="6">
    <source>
        <dbReference type="Proteomes" id="UP000693682"/>
    </source>
</evidence>
<evidence type="ECO:0000256" key="2">
    <source>
        <dbReference type="ARBA" id="ARBA00023172"/>
    </source>
</evidence>
<keyword evidence="2" id="KW-0233">DNA recombination</keyword>
<dbReference type="GO" id="GO:0000150">
    <property type="term" value="F:DNA strand exchange activity"/>
    <property type="evidence" value="ECO:0007669"/>
    <property type="project" value="InterPro"/>
</dbReference>
<feature type="domain" description="Resolvase/invertase-type recombinase catalytic" evidence="3">
    <location>
        <begin position="9"/>
        <end position="162"/>
    </location>
</feature>
<evidence type="ECO:0000256" key="1">
    <source>
        <dbReference type="ARBA" id="ARBA00023125"/>
    </source>
</evidence>
<accession>A0A8F3EAA4</accession>
<dbReference type="PROSITE" id="PS51737">
    <property type="entry name" value="RECOMBINASE_DNA_BIND"/>
    <property type="match status" value="1"/>
</dbReference>
<proteinExistence type="predicted"/>
<feature type="domain" description="Recombinase" evidence="4">
    <location>
        <begin position="172"/>
        <end position="307"/>
    </location>
</feature>
<dbReference type="PANTHER" id="PTHR30461">
    <property type="entry name" value="DNA-INVERTASE FROM LAMBDOID PROPHAGE"/>
    <property type="match status" value="1"/>
</dbReference>
<dbReference type="Proteomes" id="UP000693682">
    <property type="component" value="Segment"/>
</dbReference>
<dbReference type="EMBL" id="MW862981">
    <property type="protein sequence ID" value="QWY81884.1"/>
    <property type="molecule type" value="Genomic_DNA"/>
</dbReference>
<dbReference type="InterPro" id="IPR025827">
    <property type="entry name" value="Zn_ribbon_recom_dom"/>
</dbReference>
<reference evidence="5" key="1">
    <citation type="submission" date="2021-04" db="EMBL/GenBank/DDBJ databases">
        <authorList>
            <person name="Ulbrich M."/>
            <person name="Aldana K.S."/>
            <person name="Brown J.W."/>
            <person name="Campbell D.M."/>
            <person name="Chai A.E."/>
            <person name="Dalson K.A."/>
            <person name="Dembinski E."/>
            <person name="Gomez D.E."/>
            <person name="Gupta K."/>
            <person name="Guyot M."/>
            <person name="Hocutt K.M."/>
            <person name="Holsinger J.M."/>
            <person name="Ibarra L.A."/>
            <person name="Jeon T.-Y."/>
            <person name="Mackenzie M."/>
            <person name="Marquez I.-P.P."/>
            <person name="Mathenge R.W."/>
            <person name="Mo B.F."/>
            <person name="Nelson S."/>
            <person name="Zepeda J."/>
            <person name="Zhang L.J."/>
            <person name="Ngo R."/>
            <person name="Tse V.Y."/>
            <person name="Garlena R.A."/>
            <person name="Russell D.A."/>
            <person name="Pope W.H."/>
            <person name="Jacobs-Sera D."/>
            <person name="Hatfull G.F."/>
            <person name="Reddi K."/>
            <person name="Moberg-Parker J."/>
            <person name="Freise A.C."/>
        </authorList>
    </citation>
    <scope>NUCLEOTIDE SEQUENCE</scope>
</reference>
<keyword evidence="6" id="KW-1185">Reference proteome</keyword>
<name>A0A8F3EAA4_9CAUD</name>
<dbReference type="PANTHER" id="PTHR30461:SF2">
    <property type="entry name" value="SERINE RECOMBINASE PINE-RELATED"/>
    <property type="match status" value="1"/>
</dbReference>
<dbReference type="Pfam" id="PF00239">
    <property type="entry name" value="Resolvase"/>
    <property type="match status" value="1"/>
</dbReference>
<evidence type="ECO:0000313" key="5">
    <source>
        <dbReference type="EMBL" id="QWY81884.1"/>
    </source>
</evidence>
<evidence type="ECO:0000259" key="4">
    <source>
        <dbReference type="PROSITE" id="PS51737"/>
    </source>
</evidence>
<dbReference type="SUPFAM" id="SSF53041">
    <property type="entry name" value="Resolvase-like"/>
    <property type="match status" value="1"/>
</dbReference>
<protein>
    <submittedName>
        <fullName evidence="5">Serine integrase</fullName>
    </submittedName>
</protein>
<dbReference type="PROSITE" id="PS51736">
    <property type="entry name" value="RECOMBINASES_3"/>
    <property type="match status" value="1"/>
</dbReference>
<organism evidence="5 6">
    <name type="scientific">Microbacterium phage Honk</name>
    <dbReference type="NCBI Taxonomy" id="2836095"/>
    <lineage>
        <taxon>Viruses</taxon>
        <taxon>Duplodnaviria</taxon>
        <taxon>Heunggongvirae</taxon>
        <taxon>Uroviricota</taxon>
        <taxon>Caudoviricetes</taxon>
        <taxon>Casidaviridae</taxon>
        <taxon>Honkvirus</taxon>
        <taxon>Honkvirus honk</taxon>
    </lineage>
</organism>
<dbReference type="InterPro" id="IPR011109">
    <property type="entry name" value="DNA_bind_recombinase_dom"/>
</dbReference>
<dbReference type="Gene3D" id="3.90.1750.20">
    <property type="entry name" value="Putative Large Serine Recombinase, Chain B, Domain 2"/>
    <property type="match status" value="1"/>
</dbReference>
<dbReference type="InterPro" id="IPR006119">
    <property type="entry name" value="Resolv_N"/>
</dbReference>
<dbReference type="Pfam" id="PF07508">
    <property type="entry name" value="Recombinase"/>
    <property type="match status" value="1"/>
</dbReference>
<evidence type="ECO:0000259" key="3">
    <source>
        <dbReference type="PROSITE" id="PS51736"/>
    </source>
</evidence>
<dbReference type="InterPro" id="IPR038109">
    <property type="entry name" value="DNA_bind_recomb_sf"/>
</dbReference>
<keyword evidence="1" id="KW-0238">DNA-binding</keyword>
<dbReference type="Pfam" id="PF13408">
    <property type="entry name" value="Zn_ribbon_recom"/>
    <property type="match status" value="1"/>
</dbReference>
<dbReference type="Gene3D" id="3.40.50.1390">
    <property type="entry name" value="Resolvase, N-terminal catalytic domain"/>
    <property type="match status" value="1"/>
</dbReference>
<gene>
    <name evidence="5" type="primary">61</name>
    <name evidence="5" type="ORF">SEA_HONK_61</name>
</gene>
<dbReference type="SMART" id="SM00857">
    <property type="entry name" value="Resolvase"/>
    <property type="match status" value="1"/>
</dbReference>
<dbReference type="InterPro" id="IPR050639">
    <property type="entry name" value="SSR_resolvase"/>
</dbReference>
<dbReference type="CDD" id="cd00338">
    <property type="entry name" value="Ser_Recombinase"/>
    <property type="match status" value="1"/>
</dbReference>
<dbReference type="InterPro" id="IPR036162">
    <property type="entry name" value="Resolvase-like_N_sf"/>
</dbReference>
<sequence length="514" mass="55898">MQATPAKRRAIGYSRISLIVDDSTSLARQRRDIETLAEREGLDLVDILVDEGKSGRKAREKADRAVAMLASGEVDALIVWKLDRLTRGGVGALVPLLDALDAREAAVKTGGTAPLFITTDGHRSDSPAWRIIAAVLAEVARAEVENTAARAASAVHYRRTVTHRFAGGASVPFGYASVPAPDGVGRVLVIDDDEAAIVREAAARILDEGWSPFRVARDLNARLIPTSKSPFRRALRKGEDTTDLDRGTWTRPTVKSLLTSHTLLGRQTHRGTLLKGDDGVPLTVWPPLLSLHDSDRLTRALASDGRDPRTHKRAARLLSGVAFCAHCDAKMHVTTSGGKPIYACPTGWNHHGDPADKCPSPKIDAARLEGHVEALVLGTMGHVAELRTERVTANPHAAAELLEVEAAMAETQIAMDADDADDSLFDRFRELRARRIILRREAGDVTEGLVPTGRTIREAWLADDDPEARRRVALSSLDHLTVSRAAFPSQSLDVRVRFYWHPSPDEAAVYTPAP</sequence>
<dbReference type="GO" id="GO:0003677">
    <property type="term" value="F:DNA binding"/>
    <property type="evidence" value="ECO:0007669"/>
    <property type="project" value="UniProtKB-KW"/>
</dbReference>